<dbReference type="RefSeq" id="WP_087697235.1">
    <property type="nucleotide sequence ID" value="NZ_NHOO01000002.1"/>
</dbReference>
<evidence type="ECO:0000313" key="2">
    <source>
        <dbReference type="Proteomes" id="UP000196342"/>
    </source>
</evidence>
<evidence type="ECO:0000313" key="1">
    <source>
        <dbReference type="EMBL" id="OVE50305.1"/>
    </source>
</evidence>
<comment type="caution">
    <text evidence="1">The sequence shown here is derived from an EMBL/GenBank/DDBJ whole genome shotgun (WGS) entry which is preliminary data.</text>
</comment>
<dbReference type="AlphaFoldDB" id="A0A202BG00"/>
<sequence>MMLTLRMKSPMLAAAQASESAAEAEERRWICRAGDMKSGAWRHELHVSDKSVVKMHHFDANHSKFFASSERGGTRVFFSEKSNLSRRLGLLGARGGKVR</sequence>
<protein>
    <submittedName>
        <fullName evidence="1">Uncharacterized protein</fullName>
    </submittedName>
</protein>
<proteinExistence type="predicted"/>
<keyword evidence="2" id="KW-1185">Reference proteome</keyword>
<dbReference type="Proteomes" id="UP000196342">
    <property type="component" value="Unassembled WGS sequence"/>
</dbReference>
<name>A0A202BG00_CHRVL</name>
<dbReference type="EMBL" id="NHOO01000002">
    <property type="protein sequence ID" value="OVE50305.1"/>
    <property type="molecule type" value="Genomic_DNA"/>
</dbReference>
<organism evidence="1 2">
    <name type="scientific">Chromobacterium violaceum</name>
    <dbReference type="NCBI Taxonomy" id="536"/>
    <lineage>
        <taxon>Bacteria</taxon>
        <taxon>Pseudomonadati</taxon>
        <taxon>Pseudomonadota</taxon>
        <taxon>Betaproteobacteria</taxon>
        <taxon>Neisseriales</taxon>
        <taxon>Chromobacteriaceae</taxon>
        <taxon>Chromobacterium</taxon>
    </lineage>
</organism>
<gene>
    <name evidence="1" type="ORF">CBW21_03405</name>
</gene>
<reference evidence="1 2" key="1">
    <citation type="submission" date="2017-05" db="EMBL/GenBank/DDBJ databases">
        <title>Chromobacterium violaceum GHPS1 isolated from Hydrocarbon polluted soil in French Guiana display an awesome secondary metabolite arsenal and a battery of drug and heavy-metal-resistance and detoxification of xenobiotics proteins.</title>
        <authorList>
            <person name="Belbahri L."/>
        </authorList>
    </citation>
    <scope>NUCLEOTIDE SEQUENCE [LARGE SCALE GENOMIC DNA]</scope>
    <source>
        <strain evidence="1 2">GHPS1</strain>
    </source>
</reference>
<accession>A0A202BG00</accession>